<reference evidence="1 2" key="2">
    <citation type="submission" date="2018-06" db="EMBL/GenBank/DDBJ databases">
        <title>Metagenomic assembly of (sub)arctic Cyanobacteria and their associated microbiome from non-axenic cultures.</title>
        <authorList>
            <person name="Baurain D."/>
        </authorList>
    </citation>
    <scope>NUCLEOTIDE SEQUENCE [LARGE SCALE GENOMIC DNA]</scope>
    <source>
        <strain evidence="1">ULC041bin1</strain>
    </source>
</reference>
<evidence type="ECO:0008006" key="3">
    <source>
        <dbReference type="Google" id="ProtNLM"/>
    </source>
</evidence>
<dbReference type="AlphaFoldDB" id="A0A2W4VLB1"/>
<organism evidence="1 2">
    <name type="scientific">Shackletoniella antarctica</name>
    <dbReference type="NCBI Taxonomy" id="268115"/>
    <lineage>
        <taxon>Bacteria</taxon>
        <taxon>Bacillati</taxon>
        <taxon>Cyanobacteriota</taxon>
        <taxon>Cyanophyceae</taxon>
        <taxon>Oculatellales</taxon>
        <taxon>Oculatellaceae</taxon>
        <taxon>Shackletoniella</taxon>
    </lineage>
</organism>
<protein>
    <recommendedName>
        <fullName evidence="3">DDE transposase family protein</fullName>
    </recommendedName>
</protein>
<evidence type="ECO:0000313" key="1">
    <source>
        <dbReference type="EMBL" id="PZO33402.1"/>
    </source>
</evidence>
<dbReference type="EMBL" id="QBMN01000256">
    <property type="protein sequence ID" value="PZO33402.1"/>
    <property type="molecule type" value="Genomic_DNA"/>
</dbReference>
<evidence type="ECO:0000313" key="2">
    <source>
        <dbReference type="Proteomes" id="UP000249081"/>
    </source>
</evidence>
<comment type="caution">
    <text evidence="1">The sequence shown here is derived from an EMBL/GenBank/DDBJ whole genome shotgun (WGS) entry which is preliminary data.</text>
</comment>
<accession>A0A2W4VLB1</accession>
<gene>
    <name evidence="1" type="ORF">DCF17_22000</name>
</gene>
<sequence>MAERNEGWYVVQGEDGTCQVLSAENVSRGQLQDSRPMWGPYASQDEAIARRVGLIRSGKCSPA</sequence>
<dbReference type="Proteomes" id="UP000249081">
    <property type="component" value="Unassembled WGS sequence"/>
</dbReference>
<proteinExistence type="predicted"/>
<reference evidence="2" key="1">
    <citation type="submission" date="2018-04" db="EMBL/GenBank/DDBJ databases">
        <authorList>
            <person name="Cornet L."/>
        </authorList>
    </citation>
    <scope>NUCLEOTIDE SEQUENCE [LARGE SCALE GENOMIC DNA]</scope>
</reference>
<name>A0A2W4VLB1_9CYAN</name>